<dbReference type="InterPro" id="IPR018723">
    <property type="entry name" value="DUF2254_membrane"/>
</dbReference>
<sequence>MKSTKTWIGIRDNFWLVPAIYGIIAIVSVVGLNALDSWLIAAYTKEIPQLLLTSQETAKSLYASLVTAILTMTTISFSVIMVVLTTYSMQFSPRTLQDFMRSRVTHHVLGVFSFGFIFALTYLLLSGENRTILGPIMMTMVAICCLGFFIYFIHHSARLVQVNQLIKKIHADGNQVISHAFRGREFNEHETWEGKDIEQIKEQSGYELTANGPGYIQSINWKPLVKWAKEKDIAVELKIQTGDYVFKDVPVAKIVGTDSETASKKLHNHIVIGNERTDIQDVEFLLEKLVEIAVMAISPAKNDPHTASNSINRIGSLLARLGKEYREARYLSDKDGELRVIARPKRYEDYLYKSFYQIKHYNNDDVSIYFSMIEVLYKVALVSEETIQRKIWDFHHYIIEAIDWESLQKTDREYLQEIYDKFLSIYDS</sequence>
<proteinExistence type="predicted"/>
<accession>A0ABV9DMQ6</accession>
<feature type="transmembrane region" description="Helical" evidence="1">
    <location>
        <begin position="132"/>
        <end position="153"/>
    </location>
</feature>
<reference evidence="3" key="1">
    <citation type="journal article" date="2019" name="Int. J. Syst. Evol. Microbiol.">
        <title>The Global Catalogue of Microorganisms (GCM) 10K type strain sequencing project: providing services to taxonomists for standard genome sequencing and annotation.</title>
        <authorList>
            <consortium name="The Broad Institute Genomics Platform"/>
            <consortium name="The Broad Institute Genome Sequencing Center for Infectious Disease"/>
            <person name="Wu L."/>
            <person name="Ma J."/>
        </authorList>
    </citation>
    <scope>NUCLEOTIDE SEQUENCE [LARGE SCALE GENOMIC DNA]</scope>
    <source>
        <strain evidence="3">CGMCC 4.7426</strain>
    </source>
</reference>
<feature type="transmembrane region" description="Helical" evidence="1">
    <location>
        <begin position="61"/>
        <end position="84"/>
    </location>
</feature>
<evidence type="ECO:0000256" key="1">
    <source>
        <dbReference type="SAM" id="Phobius"/>
    </source>
</evidence>
<feature type="transmembrane region" description="Helical" evidence="1">
    <location>
        <begin position="104"/>
        <end position="125"/>
    </location>
</feature>
<dbReference type="EMBL" id="JBHSFU010000014">
    <property type="protein sequence ID" value="MFC4559927.1"/>
    <property type="molecule type" value="Genomic_DNA"/>
</dbReference>
<dbReference type="Pfam" id="PF10011">
    <property type="entry name" value="DUF2254"/>
    <property type="match status" value="1"/>
</dbReference>
<keyword evidence="3" id="KW-1185">Reference proteome</keyword>
<feature type="transmembrane region" description="Helical" evidence="1">
    <location>
        <begin position="20"/>
        <end position="41"/>
    </location>
</feature>
<evidence type="ECO:0000313" key="2">
    <source>
        <dbReference type="EMBL" id="MFC4559927.1"/>
    </source>
</evidence>
<gene>
    <name evidence="2" type="ORF">ACFO3D_17330</name>
</gene>
<dbReference type="Proteomes" id="UP001595989">
    <property type="component" value="Unassembled WGS sequence"/>
</dbReference>
<keyword evidence="1" id="KW-0472">Membrane</keyword>
<evidence type="ECO:0000313" key="3">
    <source>
        <dbReference type="Proteomes" id="UP001595989"/>
    </source>
</evidence>
<name>A0ABV9DMQ6_9BACI</name>
<comment type="caution">
    <text evidence="2">The sequence shown here is derived from an EMBL/GenBank/DDBJ whole genome shotgun (WGS) entry which is preliminary data.</text>
</comment>
<keyword evidence="1" id="KW-0812">Transmembrane</keyword>
<protein>
    <submittedName>
        <fullName evidence="2">DUF2254 domain-containing protein</fullName>
    </submittedName>
</protein>
<organism evidence="2 3">
    <name type="scientific">Virgibacillus kekensis</name>
    <dbReference type="NCBI Taxonomy" id="202261"/>
    <lineage>
        <taxon>Bacteria</taxon>
        <taxon>Bacillati</taxon>
        <taxon>Bacillota</taxon>
        <taxon>Bacilli</taxon>
        <taxon>Bacillales</taxon>
        <taxon>Bacillaceae</taxon>
        <taxon>Virgibacillus</taxon>
    </lineage>
</organism>
<keyword evidence="1" id="KW-1133">Transmembrane helix</keyword>
<dbReference type="RefSeq" id="WP_390299071.1">
    <property type="nucleotide sequence ID" value="NZ_JBHSFU010000014.1"/>
</dbReference>